<feature type="transmembrane region" description="Helical" evidence="1">
    <location>
        <begin position="142"/>
        <end position="167"/>
    </location>
</feature>
<organism evidence="2 3">
    <name type="scientific">Candidatus Kerfeldbacteria bacterium RIFCSPHIGHO2_02_FULL_42_14</name>
    <dbReference type="NCBI Taxonomy" id="1798540"/>
    <lineage>
        <taxon>Bacteria</taxon>
        <taxon>Candidatus Kerfeldiibacteriota</taxon>
    </lineage>
</organism>
<accession>A0A1G2AQ02</accession>
<reference evidence="2 3" key="1">
    <citation type="journal article" date="2016" name="Nat. Commun.">
        <title>Thousands of microbial genomes shed light on interconnected biogeochemical processes in an aquifer system.</title>
        <authorList>
            <person name="Anantharaman K."/>
            <person name="Brown C.T."/>
            <person name="Hug L.A."/>
            <person name="Sharon I."/>
            <person name="Castelle C.J."/>
            <person name="Probst A.J."/>
            <person name="Thomas B.C."/>
            <person name="Singh A."/>
            <person name="Wilkins M.J."/>
            <person name="Karaoz U."/>
            <person name="Brodie E.L."/>
            <person name="Williams K.H."/>
            <person name="Hubbard S.S."/>
            <person name="Banfield J.F."/>
        </authorList>
    </citation>
    <scope>NUCLEOTIDE SEQUENCE [LARGE SCALE GENOMIC DNA]</scope>
</reference>
<proteinExistence type="predicted"/>
<evidence type="ECO:0000256" key="1">
    <source>
        <dbReference type="SAM" id="Phobius"/>
    </source>
</evidence>
<feature type="transmembrane region" description="Helical" evidence="1">
    <location>
        <begin position="227"/>
        <end position="249"/>
    </location>
</feature>
<dbReference type="InterPro" id="IPR010390">
    <property type="entry name" value="ABC-2_transporter-like"/>
</dbReference>
<dbReference type="STRING" id="1798540.A3B74_03805"/>
<gene>
    <name evidence="2" type="ORF">A3B74_03805</name>
</gene>
<keyword evidence="1" id="KW-0812">Transmembrane</keyword>
<comment type="caution">
    <text evidence="2">The sequence shown here is derived from an EMBL/GenBank/DDBJ whole genome shotgun (WGS) entry which is preliminary data.</text>
</comment>
<feature type="transmembrane region" description="Helical" evidence="1">
    <location>
        <begin position="21"/>
        <end position="41"/>
    </location>
</feature>
<feature type="transmembrane region" description="Helical" evidence="1">
    <location>
        <begin position="117"/>
        <end position="135"/>
    </location>
</feature>
<evidence type="ECO:0000313" key="2">
    <source>
        <dbReference type="EMBL" id="OGY78984.1"/>
    </source>
</evidence>
<keyword evidence="1" id="KW-0472">Membrane</keyword>
<sequence length="261" mass="30543">MFSKYIHTAKLSIQNQIVYRFNITVFALKEVIVAFALIIFWHAVYQDGFTLGNFSFHSLVVYYLTVALMQLASSEGIAWNLIEDIQEGNILNFILKPLQSIWFFLARTIGGKIGQSFFLWPLLGFIFIGFWYFHLVTMLSIVAFFLFFILALLLSYFTYFLIAIIAFYTESSWAFILFWHFISSFLGGAFLPLDAFPLWLQHLSAFLPFQYLFYVPARFLAGDFENFWFALLIVFAWISIFALLSKFLWHIGIKSYEAYGR</sequence>
<evidence type="ECO:0008006" key="4">
    <source>
        <dbReference type="Google" id="ProtNLM"/>
    </source>
</evidence>
<protein>
    <recommendedName>
        <fullName evidence="4">ABC transporter permease</fullName>
    </recommendedName>
</protein>
<dbReference type="EMBL" id="MHKB01000011">
    <property type="protein sequence ID" value="OGY78984.1"/>
    <property type="molecule type" value="Genomic_DNA"/>
</dbReference>
<keyword evidence="1" id="KW-1133">Transmembrane helix</keyword>
<feature type="transmembrane region" description="Helical" evidence="1">
    <location>
        <begin position="173"/>
        <end position="191"/>
    </location>
</feature>
<dbReference type="PANTHER" id="PTHR36832">
    <property type="entry name" value="SLR1174 PROTEIN-RELATED"/>
    <property type="match status" value="1"/>
</dbReference>
<feature type="transmembrane region" description="Helical" evidence="1">
    <location>
        <begin position="61"/>
        <end position="82"/>
    </location>
</feature>
<evidence type="ECO:0000313" key="3">
    <source>
        <dbReference type="Proteomes" id="UP000177165"/>
    </source>
</evidence>
<dbReference type="Pfam" id="PF06182">
    <property type="entry name" value="ABC2_membrane_6"/>
    <property type="match status" value="1"/>
</dbReference>
<dbReference type="AlphaFoldDB" id="A0A1G2AQ02"/>
<name>A0A1G2AQ02_9BACT</name>
<dbReference type="PANTHER" id="PTHR36832:SF1">
    <property type="entry name" value="SLR1174 PROTEIN"/>
    <property type="match status" value="1"/>
</dbReference>
<dbReference type="Proteomes" id="UP000177165">
    <property type="component" value="Unassembled WGS sequence"/>
</dbReference>